<dbReference type="NCBIfam" id="TIGR00202">
    <property type="entry name" value="csrA"/>
    <property type="match status" value="1"/>
</dbReference>
<dbReference type="Gene3D" id="2.60.40.4380">
    <property type="entry name" value="Translational regulator CsrA"/>
    <property type="match status" value="1"/>
</dbReference>
<sequence>MLVLTRRLDESILIGDDIEIKIVQVRGTGPQAVVRLGITAPRSVTVLRKEIYDEVVAANRQSAQGAALLPAELLQALAPHPPGKGGAGDREEGQRS</sequence>
<feature type="region of interest" description="Disordered" evidence="7">
    <location>
        <begin position="77"/>
        <end position="96"/>
    </location>
</feature>
<evidence type="ECO:0000256" key="5">
    <source>
        <dbReference type="ARBA" id="ARBA00022884"/>
    </source>
</evidence>
<dbReference type="Pfam" id="PF02599">
    <property type="entry name" value="CsrA"/>
    <property type="match status" value="1"/>
</dbReference>
<proteinExistence type="inferred from homology"/>
<evidence type="ECO:0000256" key="2">
    <source>
        <dbReference type="ARBA" id="ARBA00022491"/>
    </source>
</evidence>
<dbReference type="EMBL" id="JAGGLG010000035">
    <property type="protein sequence ID" value="MBP2019804.1"/>
    <property type="molecule type" value="Genomic_DNA"/>
</dbReference>
<evidence type="ECO:0000313" key="9">
    <source>
        <dbReference type="Proteomes" id="UP001519289"/>
    </source>
</evidence>
<comment type="subcellular location">
    <subcellularLocation>
        <location evidence="6">Cytoplasm</location>
    </subcellularLocation>
</comment>
<keyword evidence="4 6" id="KW-0810">Translation regulation</keyword>
<evidence type="ECO:0000256" key="3">
    <source>
        <dbReference type="ARBA" id="ARBA00022795"/>
    </source>
</evidence>
<keyword evidence="9" id="KW-1185">Reference proteome</keyword>
<evidence type="ECO:0000256" key="7">
    <source>
        <dbReference type="SAM" id="MobiDB-lite"/>
    </source>
</evidence>
<protein>
    <recommendedName>
        <fullName evidence="6">Translational regulator CsrA</fullName>
    </recommendedName>
</protein>
<accession>A0ABS4JZD4</accession>
<keyword evidence="3 6" id="KW-1005">Bacterial flagellum biogenesis</keyword>
<name>A0ABS4JZD4_9FIRM</name>
<evidence type="ECO:0000256" key="1">
    <source>
        <dbReference type="ARBA" id="ARBA00022490"/>
    </source>
</evidence>
<keyword evidence="2 6" id="KW-0678">Repressor</keyword>
<keyword evidence="5 6" id="KW-0694">RNA-binding</keyword>
<dbReference type="InterPro" id="IPR003751">
    <property type="entry name" value="CsrA"/>
</dbReference>
<dbReference type="SUPFAM" id="SSF117130">
    <property type="entry name" value="CsrA-like"/>
    <property type="match status" value="1"/>
</dbReference>
<dbReference type="NCBIfam" id="NF002469">
    <property type="entry name" value="PRK01712.1"/>
    <property type="match status" value="1"/>
</dbReference>
<dbReference type="RefSeq" id="WP_209467901.1">
    <property type="nucleotide sequence ID" value="NZ_JAGGLG010000035.1"/>
</dbReference>
<evidence type="ECO:0000256" key="6">
    <source>
        <dbReference type="HAMAP-Rule" id="MF_00167"/>
    </source>
</evidence>
<comment type="function">
    <text evidence="6">A translational regulator that binds mRNA to regulate translation initiation and/or mRNA stability. Usually binds in the 5'-UTR at or near the Shine-Dalgarno sequence preventing ribosome-binding, thus repressing translation. Its main target seems to be the major flagellin gene, while its function is anatagonized by FliW.</text>
</comment>
<evidence type="ECO:0000256" key="4">
    <source>
        <dbReference type="ARBA" id="ARBA00022845"/>
    </source>
</evidence>
<comment type="subunit">
    <text evidence="6">Homodimer; the beta-strands of each monomer intercalate to form a hydrophobic core, while the alpha-helices form wings that extend away from the core.</text>
</comment>
<evidence type="ECO:0000313" key="8">
    <source>
        <dbReference type="EMBL" id="MBP2019804.1"/>
    </source>
</evidence>
<dbReference type="Proteomes" id="UP001519289">
    <property type="component" value="Unassembled WGS sequence"/>
</dbReference>
<dbReference type="HAMAP" id="MF_00167">
    <property type="entry name" value="CsrA"/>
    <property type="match status" value="1"/>
</dbReference>
<dbReference type="PANTHER" id="PTHR34984:SF1">
    <property type="entry name" value="CARBON STORAGE REGULATOR"/>
    <property type="match status" value="1"/>
</dbReference>
<dbReference type="PANTHER" id="PTHR34984">
    <property type="entry name" value="CARBON STORAGE REGULATOR"/>
    <property type="match status" value="1"/>
</dbReference>
<dbReference type="InterPro" id="IPR036107">
    <property type="entry name" value="CsrA_sf"/>
</dbReference>
<keyword evidence="1 6" id="KW-0963">Cytoplasm</keyword>
<gene>
    <name evidence="6" type="primary">csrA</name>
    <name evidence="8" type="ORF">J2Z79_003246</name>
</gene>
<reference evidence="8 9" key="1">
    <citation type="submission" date="2021-03" db="EMBL/GenBank/DDBJ databases">
        <title>Genomic Encyclopedia of Type Strains, Phase IV (KMG-IV): sequencing the most valuable type-strain genomes for metagenomic binning, comparative biology and taxonomic classification.</title>
        <authorList>
            <person name="Goeker M."/>
        </authorList>
    </citation>
    <scope>NUCLEOTIDE SEQUENCE [LARGE SCALE GENOMIC DNA]</scope>
    <source>
        <strain evidence="8 9">DSM 27138</strain>
    </source>
</reference>
<comment type="similarity">
    <text evidence="6">Belongs to the CsrA/RsmA family.</text>
</comment>
<comment type="caution">
    <text evidence="8">The sequence shown here is derived from an EMBL/GenBank/DDBJ whole genome shotgun (WGS) entry which is preliminary data.</text>
</comment>
<feature type="compositionally biased region" description="Basic and acidic residues" evidence="7">
    <location>
        <begin position="87"/>
        <end position="96"/>
    </location>
</feature>
<organism evidence="8 9">
    <name type="scientific">Symbiobacterium terraclitae</name>
    <dbReference type="NCBI Taxonomy" id="557451"/>
    <lineage>
        <taxon>Bacteria</taxon>
        <taxon>Bacillati</taxon>
        <taxon>Bacillota</taxon>
        <taxon>Clostridia</taxon>
        <taxon>Eubacteriales</taxon>
        <taxon>Symbiobacteriaceae</taxon>
        <taxon>Symbiobacterium</taxon>
    </lineage>
</organism>